<evidence type="ECO:0000313" key="1">
    <source>
        <dbReference type="EMBL" id="SVA22912.1"/>
    </source>
</evidence>
<protein>
    <submittedName>
        <fullName evidence="1">Uncharacterized protein</fullName>
    </submittedName>
</protein>
<sequence length="71" mass="8663">MNKVNQHRTKRLAALVYEKGLRAQIKEEIESKYEKRIEYLIGANNELMKELELREPMNNETYDYNWKQDML</sequence>
<accession>A0A381U3U8</accession>
<organism evidence="1">
    <name type="scientific">marine metagenome</name>
    <dbReference type="NCBI Taxonomy" id="408172"/>
    <lineage>
        <taxon>unclassified sequences</taxon>
        <taxon>metagenomes</taxon>
        <taxon>ecological metagenomes</taxon>
    </lineage>
</organism>
<name>A0A381U3U8_9ZZZZ</name>
<dbReference type="EMBL" id="UINC01005686">
    <property type="protein sequence ID" value="SVA22912.1"/>
    <property type="molecule type" value="Genomic_DNA"/>
</dbReference>
<reference evidence="1" key="1">
    <citation type="submission" date="2018-05" db="EMBL/GenBank/DDBJ databases">
        <authorList>
            <person name="Lanie J.A."/>
            <person name="Ng W.-L."/>
            <person name="Kazmierczak K.M."/>
            <person name="Andrzejewski T.M."/>
            <person name="Davidsen T.M."/>
            <person name="Wayne K.J."/>
            <person name="Tettelin H."/>
            <person name="Glass J.I."/>
            <person name="Rusch D."/>
            <person name="Podicherti R."/>
            <person name="Tsui H.-C.T."/>
            <person name="Winkler M.E."/>
        </authorList>
    </citation>
    <scope>NUCLEOTIDE SEQUENCE</scope>
</reference>
<gene>
    <name evidence="1" type="ORF">METZ01_LOCUS75766</name>
</gene>
<proteinExistence type="predicted"/>
<dbReference type="AlphaFoldDB" id="A0A381U3U8"/>